<dbReference type="AlphaFoldDB" id="A0A5E7V087"/>
<evidence type="ECO:0000313" key="2">
    <source>
        <dbReference type="Proteomes" id="UP000327191"/>
    </source>
</evidence>
<protein>
    <recommendedName>
        <fullName evidence="3">Integrase</fullName>
    </recommendedName>
</protein>
<gene>
    <name evidence="1" type="ORF">PS938_04401</name>
</gene>
<dbReference type="EMBL" id="CABVJE010000021">
    <property type="protein sequence ID" value="VVQ17312.1"/>
    <property type="molecule type" value="Genomic_DNA"/>
</dbReference>
<evidence type="ECO:0000313" key="1">
    <source>
        <dbReference type="EMBL" id="VVQ17312.1"/>
    </source>
</evidence>
<proteinExistence type="predicted"/>
<dbReference type="RefSeq" id="WP_224790037.1">
    <property type="nucleotide sequence ID" value="NZ_CABVJE010000021.1"/>
</dbReference>
<dbReference type="Proteomes" id="UP000327191">
    <property type="component" value="Unassembled WGS sequence"/>
</dbReference>
<name>A0A5E7V087_PSEFL</name>
<reference evidence="1 2" key="1">
    <citation type="submission" date="2019-09" db="EMBL/GenBank/DDBJ databases">
        <authorList>
            <person name="Chandra G."/>
            <person name="Truman W A."/>
        </authorList>
    </citation>
    <scope>NUCLEOTIDE SEQUENCE [LARGE SCALE GENOMIC DNA]</scope>
    <source>
        <strain evidence="1">PS938</strain>
    </source>
</reference>
<evidence type="ECO:0008006" key="3">
    <source>
        <dbReference type="Google" id="ProtNLM"/>
    </source>
</evidence>
<organism evidence="1 2">
    <name type="scientific">Pseudomonas fluorescens</name>
    <dbReference type="NCBI Taxonomy" id="294"/>
    <lineage>
        <taxon>Bacteria</taxon>
        <taxon>Pseudomonadati</taxon>
        <taxon>Pseudomonadota</taxon>
        <taxon>Gammaproteobacteria</taxon>
        <taxon>Pseudomonadales</taxon>
        <taxon>Pseudomonadaceae</taxon>
        <taxon>Pseudomonas</taxon>
    </lineage>
</organism>
<accession>A0A5E7V087</accession>
<sequence>MDNLLPKMGLAIDSILAVPDAPNYRPPCWPPKDDWPVVIDARGNVVSRWSDPIWRLDPWAGMPLTLNFGDGPVTKNATPIDSENANLLRVIIGWWLYGPNGARGHRTIKTRFDQMRRLFALCAQEGILASDLSRFPRITDRIPEVLQSSRAREFLMLLHELYERRDTLGFTILDRKALTRLEAALPNHETRQTPFIPPRIWRYQVIRLRECLDDFLVHREKIEACFRFCLGAYHHNRLATPKDRFAAVAPFQWPADGCNGSYSGRRFHGPFADTASRFGIAEVLERWAGTPGSTLTIKALSSYLTVVTRAGLAYLLNFSLMRVEEAWNLRANCLTVEQDPRFGEITLLRGRTTKTTSDSDTFWVTSPSAKVAVEAMTAVAKLRAEGFDYDPCKTPAPIGEDHFLIAYANEPWMPVRQTMNRAIRPSIINYLAIFGANPKIFDPEQLRITPRDLELARLVNPALPEEFAVGGIWPLAWHQLRRTGAVNMQASGLVSDASLQFQLKHITRAMSFYYGQNFSHLRLEEKAHTLYVRTMYETLGRELQQLVSDRFISPHGEKRKAEIVRLIRPSEMEKMTQLAKKGAVVYRPIILGVCSSREPCPYGGIDSIAHCGGGDVAGEPRPCSDVLYDRDRLDMVNELERVLDGRMATAPVGSPLRDSLNAQKRSAENYRNVINQASIS</sequence>